<dbReference type="Proteomes" id="UP000694701">
    <property type="component" value="Unplaced"/>
</dbReference>
<dbReference type="AlphaFoldDB" id="A0A8C2LAS9"/>
<name>A0A8C2LAS9_CYPCA</name>
<sequence>MACLAGASVTLRVQLFGVLRASVYHCDCIHKAWQDFISDKESKSKMNDRDYQHLQHRTAAAKVTANLNIHLEDLVSIKTDHRELHKANIHKRAATDKPLITDTNAKMQQTWC</sequence>
<organism evidence="1 2">
    <name type="scientific">Cyprinus carpio</name>
    <name type="common">Common carp</name>
    <dbReference type="NCBI Taxonomy" id="7962"/>
    <lineage>
        <taxon>Eukaryota</taxon>
        <taxon>Metazoa</taxon>
        <taxon>Chordata</taxon>
        <taxon>Craniata</taxon>
        <taxon>Vertebrata</taxon>
        <taxon>Euteleostomi</taxon>
        <taxon>Actinopterygii</taxon>
        <taxon>Neopterygii</taxon>
        <taxon>Teleostei</taxon>
        <taxon>Ostariophysi</taxon>
        <taxon>Cypriniformes</taxon>
        <taxon>Cyprinidae</taxon>
        <taxon>Cyprininae</taxon>
        <taxon>Cyprinus</taxon>
    </lineage>
</organism>
<protein>
    <submittedName>
        <fullName evidence="1">Uncharacterized protein</fullName>
    </submittedName>
</protein>
<proteinExistence type="predicted"/>
<evidence type="ECO:0000313" key="1">
    <source>
        <dbReference type="Ensembl" id="ENSCCRP00020120149.1"/>
    </source>
</evidence>
<reference evidence="1" key="1">
    <citation type="submission" date="2025-08" db="UniProtKB">
        <authorList>
            <consortium name="Ensembl"/>
        </authorList>
    </citation>
    <scope>IDENTIFICATION</scope>
</reference>
<accession>A0A8C2LAS9</accession>
<evidence type="ECO:0000313" key="2">
    <source>
        <dbReference type="Proteomes" id="UP000694701"/>
    </source>
</evidence>
<dbReference type="Ensembl" id="ENSCCRT00020130886.1">
    <property type="protein sequence ID" value="ENSCCRP00020120149.1"/>
    <property type="gene ID" value="ENSCCRG00020053840.1"/>
</dbReference>